<organism evidence="1 2">
    <name type="scientific">Chitinophaga rupis</name>
    <dbReference type="NCBI Taxonomy" id="573321"/>
    <lineage>
        <taxon>Bacteria</taxon>
        <taxon>Pseudomonadati</taxon>
        <taxon>Bacteroidota</taxon>
        <taxon>Chitinophagia</taxon>
        <taxon>Chitinophagales</taxon>
        <taxon>Chitinophagaceae</taxon>
        <taxon>Chitinophaga</taxon>
    </lineage>
</organism>
<dbReference type="Proteomes" id="UP000198984">
    <property type="component" value="Unassembled WGS sequence"/>
</dbReference>
<dbReference type="Pfam" id="PF06841">
    <property type="entry name" value="Phage_T4_gp19"/>
    <property type="match status" value="1"/>
</dbReference>
<proteinExistence type="predicted"/>
<dbReference type="InterPro" id="IPR010667">
    <property type="entry name" value="Phage_T4_Gp19"/>
</dbReference>
<keyword evidence="2" id="KW-1185">Reference proteome</keyword>
<dbReference type="InterPro" id="IPR011747">
    <property type="entry name" value="CHP02241"/>
</dbReference>
<gene>
    <name evidence="1" type="ORF">SAMN04488505_104475</name>
</gene>
<evidence type="ECO:0000313" key="2">
    <source>
        <dbReference type="Proteomes" id="UP000198984"/>
    </source>
</evidence>
<evidence type="ECO:0000313" key="1">
    <source>
        <dbReference type="EMBL" id="SEM46547.1"/>
    </source>
</evidence>
<sequence length="162" mass="17749">MPDPSPSPPSGGASSASLPYYPPWSFYFSVVVEGFTGANEGSFQEVSGLSVKMSPMEVKEGGENRFSRRLPVPPKYENLVLKRGMLIGSELTRWVQTSLTQFSFTPATVTLNLLSGDGSILSTWSFSNAYPVALKVSDFKAQDNSIVVETLELAFDYFQQTK</sequence>
<dbReference type="RefSeq" id="WP_089915575.1">
    <property type="nucleotide sequence ID" value="NZ_FOBB01000004.1"/>
</dbReference>
<dbReference type="PANTHER" id="PTHR38009:SF1">
    <property type="entry name" value="CONSERVED HYPOTHETICAL PHAGE TAIL PROTEIN"/>
    <property type="match status" value="1"/>
</dbReference>
<dbReference type="OrthoDB" id="9799891at2"/>
<protein>
    <submittedName>
        <fullName evidence="1">Conserved hypothetical phage tail region protein</fullName>
    </submittedName>
</protein>
<dbReference type="EMBL" id="FOBB01000004">
    <property type="protein sequence ID" value="SEM46547.1"/>
    <property type="molecule type" value="Genomic_DNA"/>
</dbReference>
<dbReference type="GO" id="GO:0005198">
    <property type="term" value="F:structural molecule activity"/>
    <property type="evidence" value="ECO:0007669"/>
    <property type="project" value="InterPro"/>
</dbReference>
<name>A0A1H7YMK6_9BACT</name>
<accession>A0A1H7YMK6</accession>
<dbReference type="PANTHER" id="PTHR38009">
    <property type="entry name" value="CONSERVED HYPOTHETICAL PHAGE TAIL PROTEIN"/>
    <property type="match status" value="1"/>
</dbReference>
<reference evidence="1 2" key="1">
    <citation type="submission" date="2016-10" db="EMBL/GenBank/DDBJ databases">
        <authorList>
            <person name="de Groot N.N."/>
        </authorList>
    </citation>
    <scope>NUCLEOTIDE SEQUENCE [LARGE SCALE GENOMIC DNA]</scope>
    <source>
        <strain evidence="1 2">DSM 21039</strain>
    </source>
</reference>
<dbReference type="NCBIfam" id="TIGR02241">
    <property type="entry name" value="conserved hypothetical phage tail region protein"/>
    <property type="match status" value="1"/>
</dbReference>
<dbReference type="STRING" id="573321.SAMN04488505_104475"/>
<dbReference type="AlphaFoldDB" id="A0A1H7YMK6"/>